<dbReference type="InterPro" id="IPR018062">
    <property type="entry name" value="HTH_AraC-typ_CS"/>
</dbReference>
<keyword evidence="3" id="KW-0805">Transcription regulation</keyword>
<dbReference type="SUPFAM" id="SSF46689">
    <property type="entry name" value="Homeodomain-like"/>
    <property type="match status" value="1"/>
</dbReference>
<feature type="domain" description="HTH araC/xylS-type" evidence="8">
    <location>
        <begin position="35"/>
        <end position="133"/>
    </location>
</feature>
<name>A0ABM9FYQ1_9BACL</name>
<sequence>MESFRRQLRFQELLMFLLEQNCRSEHAPNPAQSVEDTLSSLQGNYAEPVTVRQPAEMARLPQWQYTALFRELTGKKPLDYVTELRINRSKQLLIASQDPLREIARQVGFSDEYYFNRRFRQTTGVTPRQYARSMRSRTRVRDWTGHEVEIPARPERIFYYGETLGDLLALGADAIGGQMNPFPEFGSEFVALEVCNMRGLELAVIAANLLAAAWICFGRKDKRRDASALSVLAAACLLHAGIGPLRLQMLPAYILALILGLMLLTRLIRGGGRHRPARITIAALSLLVLALSGASAYLTYLFPVFALPEPTGSYAIGTASYHLADPSREETYTDEKGDNRELMITVWYPADPDAAAKLPRTPYPKEVAEAMSLVFGFPPSLFGYLDAIPAHTVEGAAVSDAQPKYPVLLFSPGIRSTRYQSMTIVEELASNGYIVVGIDHPYTSSKVNFPAGRSVLYRPDPEYPASAAQYEANVTGTDIRSDDARFVLDTLAGWNTGTGDADHLLRGKIDLDRAGIFGHSYGGAKTAETLAKDSRFKAGVSLEGGFWGNVAHTGLKQPFMYMLTSDTADMIREQLEGKQSAEDGGIGQGTREKLFYEEYIPDLQSVFEKSAADRYYLTVKGFFHQRFADAALLSPLFAKEVSADQSVRINRDYVRSFFDRYLLGKEAPLLDGPAPPYPEVEFDPKLTVTGAAAAPSRQE</sequence>
<comment type="caution">
    <text evidence="9">The sequence shown here is derived from an EMBL/GenBank/DDBJ whole genome shotgun (WGS) entry which is preliminary data.</text>
</comment>
<keyword evidence="4" id="KW-0443">Lipid metabolism</keyword>
<dbReference type="InterPro" id="IPR018060">
    <property type="entry name" value="HTH_AraC"/>
</dbReference>
<keyword evidence="2" id="KW-0442">Lipid degradation</keyword>
<evidence type="ECO:0000256" key="4">
    <source>
        <dbReference type="ARBA" id="ARBA00023098"/>
    </source>
</evidence>
<evidence type="ECO:0000256" key="2">
    <source>
        <dbReference type="ARBA" id="ARBA00022963"/>
    </source>
</evidence>
<dbReference type="Proteomes" id="UP001154322">
    <property type="component" value="Unassembled WGS sequence"/>
</dbReference>
<dbReference type="SMART" id="SM00342">
    <property type="entry name" value="HTH_ARAC"/>
    <property type="match status" value="1"/>
</dbReference>
<evidence type="ECO:0000256" key="1">
    <source>
        <dbReference type="ARBA" id="ARBA00022801"/>
    </source>
</evidence>
<feature type="transmembrane region" description="Helical" evidence="7">
    <location>
        <begin position="280"/>
        <end position="302"/>
    </location>
</feature>
<dbReference type="PANTHER" id="PTHR10272">
    <property type="entry name" value="PLATELET-ACTIVATING FACTOR ACETYLHYDROLASE"/>
    <property type="match status" value="1"/>
</dbReference>
<evidence type="ECO:0000256" key="7">
    <source>
        <dbReference type="SAM" id="Phobius"/>
    </source>
</evidence>
<keyword evidence="7" id="KW-1133">Transmembrane helix</keyword>
<dbReference type="InterPro" id="IPR020449">
    <property type="entry name" value="Tscrpt_reg_AraC-type_HTH"/>
</dbReference>
<protein>
    <submittedName>
        <fullName evidence="9">Helix-turn-helix domain-containing protein</fullName>
    </submittedName>
</protein>
<keyword evidence="6" id="KW-0804">Transcription</keyword>
<evidence type="ECO:0000313" key="9">
    <source>
        <dbReference type="EMBL" id="CAH8244306.1"/>
    </source>
</evidence>
<dbReference type="EMBL" id="CALYLO010000001">
    <property type="protein sequence ID" value="CAH8244306.1"/>
    <property type="molecule type" value="Genomic_DNA"/>
</dbReference>
<keyword evidence="5" id="KW-0238">DNA-binding</keyword>
<keyword evidence="7" id="KW-0472">Membrane</keyword>
<dbReference type="PROSITE" id="PS01124">
    <property type="entry name" value="HTH_ARAC_FAMILY_2"/>
    <property type="match status" value="1"/>
</dbReference>
<feature type="transmembrane region" description="Helical" evidence="7">
    <location>
        <begin position="226"/>
        <end position="244"/>
    </location>
</feature>
<proteinExistence type="predicted"/>
<keyword evidence="10" id="KW-1185">Reference proteome</keyword>
<keyword evidence="1" id="KW-0378">Hydrolase</keyword>
<dbReference type="PROSITE" id="PS00041">
    <property type="entry name" value="HTH_ARAC_FAMILY_1"/>
    <property type="match status" value="1"/>
</dbReference>
<organism evidence="9 10">
    <name type="scientific">Paenibacillus melissococcoides</name>
    <dbReference type="NCBI Taxonomy" id="2912268"/>
    <lineage>
        <taxon>Bacteria</taxon>
        <taxon>Bacillati</taxon>
        <taxon>Bacillota</taxon>
        <taxon>Bacilli</taxon>
        <taxon>Bacillales</taxon>
        <taxon>Paenibacillaceae</taxon>
        <taxon>Paenibacillus</taxon>
    </lineage>
</organism>
<accession>A0ABM9FYQ1</accession>
<evidence type="ECO:0000256" key="5">
    <source>
        <dbReference type="ARBA" id="ARBA00023125"/>
    </source>
</evidence>
<dbReference type="PRINTS" id="PR00032">
    <property type="entry name" value="HTHARAC"/>
</dbReference>
<evidence type="ECO:0000256" key="6">
    <source>
        <dbReference type="ARBA" id="ARBA00023163"/>
    </source>
</evidence>
<dbReference type="Gene3D" id="1.10.10.60">
    <property type="entry name" value="Homeodomain-like"/>
    <property type="match status" value="1"/>
</dbReference>
<evidence type="ECO:0000313" key="10">
    <source>
        <dbReference type="Proteomes" id="UP001154322"/>
    </source>
</evidence>
<dbReference type="SUPFAM" id="SSF53474">
    <property type="entry name" value="alpha/beta-Hydrolases"/>
    <property type="match status" value="1"/>
</dbReference>
<dbReference type="Gene3D" id="3.40.50.1820">
    <property type="entry name" value="alpha/beta hydrolase"/>
    <property type="match status" value="1"/>
</dbReference>
<reference evidence="9" key="1">
    <citation type="submission" date="2022-06" db="EMBL/GenBank/DDBJ databases">
        <authorList>
            <person name="Dietemann V."/>
            <person name="Ory F."/>
            <person name="Dainat B."/>
            <person name="Oberhansli S."/>
        </authorList>
    </citation>
    <scope>NUCLEOTIDE SEQUENCE</scope>
    <source>
        <strain evidence="9">Ena-SAMPLE-TAB-26-04-2022-14:26:32:270-5432</strain>
    </source>
</reference>
<feature type="transmembrane region" description="Helical" evidence="7">
    <location>
        <begin position="250"/>
        <end position="268"/>
    </location>
</feature>
<dbReference type="Pfam" id="PF03403">
    <property type="entry name" value="PAF-AH_p_II"/>
    <property type="match status" value="2"/>
</dbReference>
<dbReference type="InterPro" id="IPR029058">
    <property type="entry name" value="AB_hydrolase_fold"/>
</dbReference>
<dbReference type="Pfam" id="PF12833">
    <property type="entry name" value="HTH_18"/>
    <property type="match status" value="1"/>
</dbReference>
<gene>
    <name evidence="9" type="ORF">WJ0W_001544</name>
</gene>
<evidence type="ECO:0000256" key="3">
    <source>
        <dbReference type="ARBA" id="ARBA00023015"/>
    </source>
</evidence>
<evidence type="ECO:0000259" key="8">
    <source>
        <dbReference type="PROSITE" id="PS01124"/>
    </source>
</evidence>
<dbReference type="InterPro" id="IPR009057">
    <property type="entry name" value="Homeodomain-like_sf"/>
</dbReference>
<keyword evidence="7" id="KW-0812">Transmembrane</keyword>
<feature type="transmembrane region" description="Helical" evidence="7">
    <location>
        <begin position="199"/>
        <end position="217"/>
    </location>
</feature>
<dbReference type="PANTHER" id="PTHR10272:SF0">
    <property type="entry name" value="PLATELET-ACTIVATING FACTOR ACETYLHYDROLASE"/>
    <property type="match status" value="1"/>
</dbReference>